<organism evidence="2 3">
    <name type="scientific">Candidatus Protochlamydia amoebophila</name>
    <dbReference type="NCBI Taxonomy" id="362787"/>
    <lineage>
        <taxon>Bacteria</taxon>
        <taxon>Pseudomonadati</taxon>
        <taxon>Chlamydiota</taxon>
        <taxon>Chlamydiia</taxon>
        <taxon>Parachlamydiales</taxon>
        <taxon>Parachlamydiaceae</taxon>
        <taxon>Candidatus Protochlamydia</taxon>
    </lineage>
</organism>
<dbReference type="EMBL" id="JSAN01000020">
    <property type="protein sequence ID" value="KIC73754.1"/>
    <property type="molecule type" value="Genomic_DNA"/>
</dbReference>
<feature type="transmembrane region" description="Helical" evidence="1">
    <location>
        <begin position="17"/>
        <end position="36"/>
    </location>
</feature>
<keyword evidence="1" id="KW-1133">Transmembrane helix</keyword>
<evidence type="ECO:0000313" key="2">
    <source>
        <dbReference type="EMBL" id="KIC73754.1"/>
    </source>
</evidence>
<proteinExistence type="predicted"/>
<evidence type="ECO:0000313" key="3">
    <source>
        <dbReference type="Proteomes" id="UP000031465"/>
    </source>
</evidence>
<dbReference type="AlphaFoldDB" id="A0A0C1H8Q2"/>
<evidence type="ECO:0000256" key="1">
    <source>
        <dbReference type="SAM" id="Phobius"/>
    </source>
</evidence>
<sequence>MWSYLIMLDFFRRYQRYFFFVITVVIIISFSFFGTYSTLGTNSWREQVAFKAVDGKEITRAEVDEMAIFLATDNEDKRLYNGVWGPNFLNDGVIRKDFLEAGLAQELVEAYQNEMKDPLNKRLEKEKKFTLYKHPQAPFLSVENAWGYFSPEMNEHFKILQSTHDNVSPKAFDSRVKLFLAEKKFSPAMLRQVLRYQEKQYNWLTPDQELDRINLSLFGYHTLEDWFTPYFTRLVSEFIINTALLAEQQGYEVTKSEAIADLIRNTQISYQQNQNNPSIGVPSPEEYFNEQLRLLNMDQARAIKVWRQVILFRRYFQDAGHSALVDTLAYQVFNNYSHESVTVDLYRLPAALKFANYDSLQKFEVYLNIVGKGDRKDSLSLPEKFLDVVEVERVYPELVQKRYELEVAQVSQKALQARIGIKELWSWEVDDKNWEILKVQFPDLALRKAITREERFSVLDDLDKMTRSKVDRFAKEAIVRSHPEWILEGLSKVNSQKMNVGLRTTGGKIPFTGLDKKEKRQEFMQLLDHAILGGAPTDDLKAYTADNQNYYQIKVLNRAPQSEILTFEEANQDGTMDEVRMKALEKYYLAIREQNPSTYQKENQEWKSFKSVRELVADDYFSKVLIALQPAQKTLLASEKEPANWSKDQAASLRLYSYVQQIKAKLEKDPSLASLYVKNQELEQKPASLKDQWLLERTNVSLTRQDQKDGINTEEAFILPVTAWSNLSTPVNGDLAFFQVKEKGEDVSKKEVAIAEQTKKAQAILSIDAQKVLMHHILDKIKAKDAISLSYLQVSQETSTDESALANPDF</sequence>
<dbReference type="PATRIC" id="fig|362787.3.peg.313"/>
<keyword evidence="1" id="KW-0472">Membrane</keyword>
<keyword evidence="1" id="KW-0812">Transmembrane</keyword>
<comment type="caution">
    <text evidence="2">The sequence shown here is derived from an EMBL/GenBank/DDBJ whole genome shotgun (WGS) entry which is preliminary data.</text>
</comment>
<dbReference type="Proteomes" id="UP000031465">
    <property type="component" value="Unassembled WGS sequence"/>
</dbReference>
<name>A0A0C1H8Q2_9BACT</name>
<protein>
    <submittedName>
        <fullName evidence="2">Uncharacterized protein</fullName>
    </submittedName>
</protein>
<gene>
    <name evidence="2" type="ORF">DB44_AV00170</name>
</gene>
<dbReference type="Pfam" id="PF13624">
    <property type="entry name" value="SurA_N_3"/>
    <property type="match status" value="1"/>
</dbReference>
<reference evidence="2 3" key="1">
    <citation type="journal article" date="2014" name="Mol. Biol. Evol.">
        <title>Massive expansion of Ubiquitination-related gene families within the Chlamydiae.</title>
        <authorList>
            <person name="Domman D."/>
            <person name="Collingro A."/>
            <person name="Lagkouvardos I."/>
            <person name="Gehre L."/>
            <person name="Weinmaier T."/>
            <person name="Rattei T."/>
            <person name="Subtil A."/>
            <person name="Horn M."/>
        </authorList>
    </citation>
    <scope>NUCLEOTIDE SEQUENCE [LARGE SCALE GENOMIC DNA]</scope>
    <source>
        <strain evidence="2 3">EI2</strain>
    </source>
</reference>
<accession>A0A0C1H8Q2</accession>